<dbReference type="GO" id="GO:0036064">
    <property type="term" value="C:ciliary basal body"/>
    <property type="evidence" value="ECO:0007669"/>
    <property type="project" value="TreeGrafter"/>
</dbReference>
<keyword evidence="8" id="KW-0206">Cytoskeleton</keyword>
<dbReference type="InterPro" id="IPR051889">
    <property type="entry name" value="CEP41"/>
</dbReference>
<keyword evidence="7" id="KW-0969">Cilium</keyword>
<reference evidence="12" key="1">
    <citation type="submission" date="2016-01" db="EMBL/GenBank/DDBJ databases">
        <title>Reference transcriptome for the parasite Schistocephalus solidus: insights into the molecular evolution of parasitism.</title>
        <authorList>
            <person name="Hebert F.O."/>
            <person name="Grambauer S."/>
            <person name="Barber I."/>
            <person name="Landry C.R."/>
            <person name="Aubin-Horth N."/>
        </authorList>
    </citation>
    <scope>NUCLEOTIDE SEQUENCE</scope>
</reference>
<comment type="subcellular location">
    <subcellularLocation>
        <location evidence="1">Cytoplasm</location>
        <location evidence="1">Cytoskeleton</location>
        <location evidence="1">Cilium basal body</location>
    </subcellularLocation>
    <subcellularLocation>
        <location evidence="2">Cytoplasm</location>
        <location evidence="2">Cytoskeleton</location>
        <location evidence="2">Microtubule organizing center</location>
        <location evidence="2">Centrosome</location>
    </subcellularLocation>
</comment>
<dbReference type="PROSITE" id="PS50206">
    <property type="entry name" value="RHODANESE_3"/>
    <property type="match status" value="1"/>
</dbReference>
<dbReference type="Gene3D" id="3.40.250.10">
    <property type="entry name" value="Rhodanese-like domain"/>
    <property type="match status" value="1"/>
</dbReference>
<organism evidence="12">
    <name type="scientific">Schistocephalus solidus</name>
    <name type="common">Tapeworm</name>
    <dbReference type="NCBI Taxonomy" id="70667"/>
    <lineage>
        <taxon>Eukaryota</taxon>
        <taxon>Metazoa</taxon>
        <taxon>Spiralia</taxon>
        <taxon>Lophotrochozoa</taxon>
        <taxon>Platyhelminthes</taxon>
        <taxon>Cestoda</taxon>
        <taxon>Eucestoda</taxon>
        <taxon>Diphyllobothriidea</taxon>
        <taxon>Diphyllobothriidae</taxon>
        <taxon>Schistocephalus</taxon>
    </lineage>
</organism>
<evidence type="ECO:0000256" key="8">
    <source>
        <dbReference type="ARBA" id="ARBA00023212"/>
    </source>
</evidence>
<dbReference type="SMART" id="SM00450">
    <property type="entry name" value="RHOD"/>
    <property type="match status" value="1"/>
</dbReference>
<dbReference type="Pfam" id="PF00581">
    <property type="entry name" value="Rhodanese"/>
    <property type="match status" value="1"/>
</dbReference>
<dbReference type="InterPro" id="IPR036873">
    <property type="entry name" value="Rhodanese-like_dom_sf"/>
</dbReference>
<dbReference type="PANTHER" id="PTHR44390:SF1">
    <property type="entry name" value="CENTROSOMAL PROTEIN OF 41 KDA"/>
    <property type="match status" value="1"/>
</dbReference>
<evidence type="ECO:0000256" key="9">
    <source>
        <dbReference type="ARBA" id="ARBA00023273"/>
    </source>
</evidence>
<accession>A0A0V0JBE8</accession>
<dbReference type="GO" id="GO:0005813">
    <property type="term" value="C:centrosome"/>
    <property type="evidence" value="ECO:0007669"/>
    <property type="project" value="UniProtKB-SubCell"/>
</dbReference>
<evidence type="ECO:0000259" key="11">
    <source>
        <dbReference type="PROSITE" id="PS50206"/>
    </source>
</evidence>
<gene>
    <name evidence="12" type="primary">CEP41</name>
    <name evidence="12" type="ORF">TR117458</name>
</gene>
<evidence type="ECO:0000313" key="12">
    <source>
        <dbReference type="EMBL" id="JAP62918.1"/>
    </source>
</evidence>
<dbReference type="PANTHER" id="PTHR44390">
    <property type="entry name" value="CENTROSOMAL PROTEIN OF 41 KDA"/>
    <property type="match status" value="1"/>
</dbReference>
<comment type="similarity">
    <text evidence="10">Belongs to the CEP41 family.</text>
</comment>
<evidence type="ECO:0000256" key="2">
    <source>
        <dbReference type="ARBA" id="ARBA00004300"/>
    </source>
</evidence>
<evidence type="ECO:0000256" key="1">
    <source>
        <dbReference type="ARBA" id="ARBA00004120"/>
    </source>
</evidence>
<keyword evidence="5" id="KW-0970">Cilium biogenesis/degradation</keyword>
<keyword evidence="9" id="KW-0966">Cell projection</keyword>
<name>A0A0V0JBE8_SCHSO</name>
<keyword evidence="4" id="KW-0963">Cytoplasm</keyword>
<keyword evidence="6" id="KW-0653">Protein transport</keyword>
<sequence>MRNPLACFFYQRSFTLRKLMRFVLGTSETDSAPENNNVKTAEVKEPSTVRSKLESVICGIGEIDVDSDRSPVLSSTSPLLRDCATKPYLLLDVRDSDDFNNCHIIGALNYPATMLSRCMNFETREMLAFRNRPNHIIILYDEDERIAPRVATILTQRGYDNVFLLAGGLKVAWKLFPKGLILGDAPPSLKVKPGKRPSGEKNVLRLSSASSVVFSDNASVRSTTTSASTRRRVLPSFETYDSVGSRGTPNGGEEFKMLDLAHLSLSLDNLLTNGRSVTSAHSMASQRSAVSRCSTVSTVKPFK</sequence>
<keyword evidence="3" id="KW-0813">Transport</keyword>
<proteinExistence type="inferred from homology"/>
<evidence type="ECO:0000256" key="3">
    <source>
        <dbReference type="ARBA" id="ARBA00022448"/>
    </source>
</evidence>
<dbReference type="SUPFAM" id="SSF52821">
    <property type="entry name" value="Rhodanese/Cell cycle control phosphatase"/>
    <property type="match status" value="1"/>
</dbReference>
<evidence type="ECO:0000256" key="4">
    <source>
        <dbReference type="ARBA" id="ARBA00022490"/>
    </source>
</evidence>
<protein>
    <submittedName>
        <fullName evidence="12">Centrosomal protein of</fullName>
    </submittedName>
</protein>
<dbReference type="CDD" id="cd00158">
    <property type="entry name" value="RHOD"/>
    <property type="match status" value="1"/>
</dbReference>
<evidence type="ECO:0000256" key="7">
    <source>
        <dbReference type="ARBA" id="ARBA00023069"/>
    </source>
</evidence>
<evidence type="ECO:0000256" key="5">
    <source>
        <dbReference type="ARBA" id="ARBA00022794"/>
    </source>
</evidence>
<dbReference type="InterPro" id="IPR001763">
    <property type="entry name" value="Rhodanese-like_dom"/>
</dbReference>
<dbReference type="GO" id="GO:0015031">
    <property type="term" value="P:protein transport"/>
    <property type="evidence" value="ECO:0007669"/>
    <property type="project" value="UniProtKB-KW"/>
</dbReference>
<dbReference type="AlphaFoldDB" id="A0A0V0JBE8"/>
<dbReference type="GO" id="GO:0060271">
    <property type="term" value="P:cilium assembly"/>
    <property type="evidence" value="ECO:0007669"/>
    <property type="project" value="TreeGrafter"/>
</dbReference>
<evidence type="ECO:0000256" key="6">
    <source>
        <dbReference type="ARBA" id="ARBA00022927"/>
    </source>
</evidence>
<evidence type="ECO:0000256" key="10">
    <source>
        <dbReference type="ARBA" id="ARBA00038465"/>
    </source>
</evidence>
<feature type="domain" description="Rhodanese" evidence="11">
    <location>
        <begin position="84"/>
        <end position="182"/>
    </location>
</feature>
<dbReference type="EMBL" id="GEEE01000307">
    <property type="protein sequence ID" value="JAP62918.1"/>
    <property type="molecule type" value="Transcribed_RNA"/>
</dbReference>